<gene>
    <name evidence="1" type="ORF">DSL64_16630</name>
</gene>
<reference evidence="1 2" key="1">
    <citation type="submission" date="2018-07" db="EMBL/GenBank/DDBJ databases">
        <title>Dyadobacter roseus sp. nov., isolated from rose rhizosphere soil.</title>
        <authorList>
            <person name="Chen L."/>
        </authorList>
    </citation>
    <scope>NUCLEOTIDE SEQUENCE [LARGE SCALE GENOMIC DNA]</scope>
    <source>
        <strain evidence="1 2">RS19</strain>
    </source>
</reference>
<dbReference type="RefSeq" id="WP_115832034.1">
    <property type="nucleotide sequence ID" value="NZ_QNUL01000013.1"/>
</dbReference>
<evidence type="ECO:0000313" key="1">
    <source>
        <dbReference type="EMBL" id="REA59930.1"/>
    </source>
</evidence>
<proteinExistence type="predicted"/>
<organism evidence="1 2">
    <name type="scientific">Dyadobacter luteus</name>
    <dbReference type="NCBI Taxonomy" id="2259619"/>
    <lineage>
        <taxon>Bacteria</taxon>
        <taxon>Pseudomonadati</taxon>
        <taxon>Bacteroidota</taxon>
        <taxon>Cytophagia</taxon>
        <taxon>Cytophagales</taxon>
        <taxon>Spirosomataceae</taxon>
        <taxon>Dyadobacter</taxon>
    </lineage>
</organism>
<evidence type="ECO:0000313" key="2">
    <source>
        <dbReference type="Proteomes" id="UP000256373"/>
    </source>
</evidence>
<keyword evidence="2" id="KW-1185">Reference proteome</keyword>
<dbReference type="Proteomes" id="UP000256373">
    <property type="component" value="Unassembled WGS sequence"/>
</dbReference>
<accession>A0A3D8YAA8</accession>
<dbReference type="OrthoDB" id="1466667at2"/>
<comment type="caution">
    <text evidence="1">The sequence shown here is derived from an EMBL/GenBank/DDBJ whole genome shotgun (WGS) entry which is preliminary data.</text>
</comment>
<name>A0A3D8YAA8_9BACT</name>
<sequence length="258" mass="29586">MLRKFEYSWQFFKRSLWLILPVLGIGMAESRLGGQRCNNLVISIEGDSGAFFLNQTDVRTLLTEHGGDPLIGERLDEINLGELEYRVKKNKLIKKCQVSRDLKGNIVVNVEQERPLARWVNTSQNGEVQSAEGFYINDEGDFFPLSDSFSARALIVSGAYFKDLKRFKGKEGESLMDLIRFLNTDPFWKAQVAKLDADKNGEIELSMVLGDQKIEFGTAEGFESKFNKLHLFYEEVLSKDWSRFSRISIKFQDQIVCE</sequence>
<evidence type="ECO:0008006" key="3">
    <source>
        <dbReference type="Google" id="ProtNLM"/>
    </source>
</evidence>
<protein>
    <recommendedName>
        <fullName evidence="3">Cell division protein FtsQ</fullName>
    </recommendedName>
</protein>
<dbReference type="AlphaFoldDB" id="A0A3D8YAA8"/>
<dbReference type="EMBL" id="QNUL01000013">
    <property type="protein sequence ID" value="REA59930.1"/>
    <property type="molecule type" value="Genomic_DNA"/>
</dbReference>